<feature type="coiled-coil region" evidence="1">
    <location>
        <begin position="310"/>
        <end position="337"/>
    </location>
</feature>
<evidence type="ECO:0000256" key="1">
    <source>
        <dbReference type="SAM" id="Coils"/>
    </source>
</evidence>
<proteinExistence type="predicted"/>
<feature type="transmembrane region" description="Helical" evidence="3">
    <location>
        <begin position="343"/>
        <end position="364"/>
    </location>
</feature>
<comment type="caution">
    <text evidence="4">The sequence shown here is derived from an EMBL/GenBank/DDBJ whole genome shotgun (WGS) entry which is preliminary data.</text>
</comment>
<protein>
    <recommendedName>
        <fullName evidence="6">Ribosomal protein L7/L12 C-terminal domain-containing protein</fullName>
    </recommendedName>
</protein>
<evidence type="ECO:0000256" key="2">
    <source>
        <dbReference type="SAM" id="MobiDB-lite"/>
    </source>
</evidence>
<name>A0A2G6KJV4_9BACT</name>
<dbReference type="CDD" id="cd14686">
    <property type="entry name" value="bZIP"/>
    <property type="match status" value="1"/>
</dbReference>
<accession>A0A2G6KJV4</accession>
<feature type="region of interest" description="Disordered" evidence="2">
    <location>
        <begin position="148"/>
        <end position="287"/>
    </location>
</feature>
<organism evidence="4 5">
    <name type="scientific">candidate division KSB3 bacterium</name>
    <dbReference type="NCBI Taxonomy" id="2044937"/>
    <lineage>
        <taxon>Bacteria</taxon>
        <taxon>candidate division KSB3</taxon>
    </lineage>
</organism>
<feature type="coiled-coil region" evidence="1">
    <location>
        <begin position="370"/>
        <end position="419"/>
    </location>
</feature>
<reference evidence="4 5" key="1">
    <citation type="submission" date="2017-10" db="EMBL/GenBank/DDBJ databases">
        <title>Novel microbial diversity and functional potential in the marine mammal oral microbiome.</title>
        <authorList>
            <person name="Dudek N.K."/>
            <person name="Sun C.L."/>
            <person name="Burstein D."/>
            <person name="Kantor R.S."/>
            <person name="Aliaga Goltsman D.S."/>
            <person name="Bik E.M."/>
            <person name="Thomas B.C."/>
            <person name="Banfield J.F."/>
            <person name="Relman D.A."/>
        </authorList>
    </citation>
    <scope>NUCLEOTIDE SEQUENCE [LARGE SCALE GENOMIC DNA]</scope>
    <source>
        <strain evidence="4">DOLJORAL78_47_16</strain>
    </source>
</reference>
<evidence type="ECO:0000313" key="4">
    <source>
        <dbReference type="EMBL" id="PIE35322.1"/>
    </source>
</evidence>
<gene>
    <name evidence="4" type="ORF">CSA56_04670</name>
</gene>
<feature type="compositionally biased region" description="Acidic residues" evidence="2">
    <location>
        <begin position="222"/>
        <end position="247"/>
    </location>
</feature>
<keyword evidence="3" id="KW-0472">Membrane</keyword>
<keyword evidence="1" id="KW-0175">Coiled coil</keyword>
<keyword evidence="3" id="KW-0812">Transmembrane</keyword>
<dbReference type="AlphaFoldDB" id="A0A2G6KJV4"/>
<evidence type="ECO:0008006" key="6">
    <source>
        <dbReference type="Google" id="ProtNLM"/>
    </source>
</evidence>
<keyword evidence="3" id="KW-1133">Transmembrane helix</keyword>
<evidence type="ECO:0000256" key="3">
    <source>
        <dbReference type="SAM" id="Phobius"/>
    </source>
</evidence>
<sequence length="608" mass="67260">MTDSQEHVNLQLIDAGDHADRVMMVLSKVKGLTMTPEESVQSTPCTIARDVPQQLAEKLQVFLEQAGATVSLGQEQEEEEEAFLLIDDADDTFDVDDSGEKELELDVIAETGGGDELELDIVAEESSDNEFELDIVAEENSGDELEFDSAGDDLDLFSPDALPAAEDVREPPELPMDEVEPASDDWTFDDSPMPDDDSAGDVEGPSEDFGGFSAADTGAIPDVEESDLFGEEDLEFSDLSEDLDADQDPQPKAGSFQNLLSQLPKGKSKGRHSEEEYTFREDEPEKKSGKAFKMPALPKFRKNTRQVAASDESFEDLADSEEQIETIEEREEKKALALPGGSVLASAMIGFLIGALLAGTWGWFSSSAARRDANRQLEAYRQQLTSQNQNQGQELEAKVEQQSQEIEALTAQNAELRQQLASSPSPQSITPSAVPVNGQTPVLNALVTSFEELKNRHLQSLEQSLETQQKGACTEQVLLDGEGTLTFAQVIKQFSTKYTTFDIMRSNSLVTPYIAELKVPFQQEVRTGSSESQCNNAKSFRILTPPHHEFGTYYGYWIVQYVYQDGKWLVKPTVIEKNRALYEKSFKIGSPDHAKFLIDTTLFPELQN</sequence>
<dbReference type="Proteomes" id="UP000230821">
    <property type="component" value="Unassembled WGS sequence"/>
</dbReference>
<dbReference type="EMBL" id="PDSK01000047">
    <property type="protein sequence ID" value="PIE35322.1"/>
    <property type="molecule type" value="Genomic_DNA"/>
</dbReference>
<evidence type="ECO:0000313" key="5">
    <source>
        <dbReference type="Proteomes" id="UP000230821"/>
    </source>
</evidence>
<feature type="compositionally biased region" description="Acidic residues" evidence="2">
    <location>
        <begin position="175"/>
        <end position="206"/>
    </location>
</feature>
<feature type="compositionally biased region" description="Basic and acidic residues" evidence="2">
    <location>
        <begin position="271"/>
        <end position="287"/>
    </location>
</feature>